<feature type="compositionally biased region" description="Basic and acidic residues" evidence="1">
    <location>
        <begin position="366"/>
        <end position="393"/>
    </location>
</feature>
<feature type="compositionally biased region" description="Low complexity" evidence="1">
    <location>
        <begin position="87"/>
        <end position="106"/>
    </location>
</feature>
<feature type="compositionally biased region" description="Basic residues" evidence="1">
    <location>
        <begin position="249"/>
        <end position="259"/>
    </location>
</feature>
<feature type="non-terminal residue" evidence="2">
    <location>
        <position position="1"/>
    </location>
</feature>
<evidence type="ECO:0000313" key="2">
    <source>
        <dbReference type="EMBL" id="CAA9460985.1"/>
    </source>
</evidence>
<feature type="compositionally biased region" description="Basic residues" evidence="1">
    <location>
        <begin position="452"/>
        <end position="466"/>
    </location>
</feature>
<feature type="compositionally biased region" description="Basic residues" evidence="1">
    <location>
        <begin position="411"/>
        <end position="425"/>
    </location>
</feature>
<feature type="compositionally biased region" description="Basic residues" evidence="1">
    <location>
        <begin position="77"/>
        <end position="86"/>
    </location>
</feature>
<name>A0A6J4R119_9ACTN</name>
<accession>A0A6J4R119</accession>
<feature type="region of interest" description="Disordered" evidence="1">
    <location>
        <begin position="1"/>
        <end position="433"/>
    </location>
</feature>
<proteinExistence type="predicted"/>
<feature type="compositionally biased region" description="Low complexity" evidence="1">
    <location>
        <begin position="183"/>
        <end position="194"/>
    </location>
</feature>
<dbReference type="EMBL" id="CADCVJ010000002">
    <property type="protein sequence ID" value="CAA9460985.1"/>
    <property type="molecule type" value="Genomic_DNA"/>
</dbReference>
<sequence length="466" mass="50928">GQGPHPHLALRPHRARLAPGRGPGRPPARDPRHQRRAIRGGPAGGARAPPPRGGRADRRRAGDDEGRGDEARAGHVLPRRRPRARGAPRGVPAQARGAARRGTQGALRRHAQGDRVRARRPAGGDLRRVRSRADRRGLDRPGLSRPPAPAGRRDDRPAGGGQGPVPGRRPGRTRRPAEHRADPAPGQAGRARAGCPRERRRDPRAHRRGARLRAGGPEPALAGAHLQGAPVHPRARCRHRALAREGHRVGVRLRRGLRHRQGDGSGHSRPRRRDRLPLLRRLHVPPPPVLRRPASRQLPAHGGRQGGLPRLRPLQDHAQGAAGARDGLPARGPRGRRRAAAPDVQRDRLHRRSRALPPRQAARPVPRRDLVVPARRGDRADARDRHPGDDRHVRSALAALRADAPPDAARRPHLRPPRRDAHPRRPLAAAGARELASRRARVALRGAAGHRAGARRGAVLRRRRLV</sequence>
<feature type="compositionally biased region" description="Basic residues" evidence="1">
    <location>
        <begin position="268"/>
        <end position="283"/>
    </location>
</feature>
<feature type="compositionally biased region" description="Basic residues" evidence="1">
    <location>
        <begin position="202"/>
        <end position="211"/>
    </location>
</feature>
<feature type="compositionally biased region" description="Low complexity" evidence="1">
    <location>
        <begin position="396"/>
        <end position="407"/>
    </location>
</feature>
<feature type="compositionally biased region" description="Basic and acidic residues" evidence="1">
    <location>
        <begin position="125"/>
        <end position="139"/>
    </location>
</feature>
<feature type="non-terminal residue" evidence="2">
    <location>
        <position position="466"/>
    </location>
</feature>
<organism evidence="2">
    <name type="scientific">uncultured Solirubrobacteraceae bacterium</name>
    <dbReference type="NCBI Taxonomy" id="1162706"/>
    <lineage>
        <taxon>Bacteria</taxon>
        <taxon>Bacillati</taxon>
        <taxon>Actinomycetota</taxon>
        <taxon>Thermoleophilia</taxon>
        <taxon>Solirubrobacterales</taxon>
        <taxon>Solirubrobacteraceae</taxon>
        <taxon>environmental samples</taxon>
    </lineage>
</organism>
<gene>
    <name evidence="2" type="ORF">AVDCRST_MAG38-6</name>
</gene>
<reference evidence="2" key="1">
    <citation type="submission" date="2020-02" db="EMBL/GenBank/DDBJ databases">
        <authorList>
            <person name="Meier V. D."/>
        </authorList>
    </citation>
    <scope>NUCLEOTIDE SEQUENCE</scope>
    <source>
        <strain evidence="2">AVDCRST_MAG38</strain>
    </source>
</reference>
<feature type="compositionally biased region" description="Low complexity" evidence="1">
    <location>
        <begin position="355"/>
        <end position="364"/>
    </location>
</feature>
<feature type="compositionally biased region" description="Low complexity" evidence="1">
    <location>
        <begin position="320"/>
        <end position="332"/>
    </location>
</feature>
<feature type="region of interest" description="Disordered" evidence="1">
    <location>
        <begin position="447"/>
        <end position="466"/>
    </location>
</feature>
<feature type="compositionally biased region" description="Basic and acidic residues" evidence="1">
    <location>
        <begin position="54"/>
        <end position="73"/>
    </location>
</feature>
<protein>
    <submittedName>
        <fullName evidence="2">ABC1 family protein</fullName>
    </submittedName>
</protein>
<evidence type="ECO:0000256" key="1">
    <source>
        <dbReference type="SAM" id="MobiDB-lite"/>
    </source>
</evidence>
<dbReference type="AlphaFoldDB" id="A0A6J4R119"/>